<dbReference type="Proteomes" id="UP000298663">
    <property type="component" value="Unassembled WGS sequence"/>
</dbReference>
<keyword evidence="1" id="KW-0812">Transmembrane</keyword>
<accession>A0A4V5ZXE2</accession>
<dbReference type="EMBL" id="AZBU02000012">
    <property type="protein sequence ID" value="TKR59495.1"/>
    <property type="molecule type" value="Genomic_DNA"/>
</dbReference>
<evidence type="ECO:0000256" key="1">
    <source>
        <dbReference type="SAM" id="Phobius"/>
    </source>
</evidence>
<protein>
    <submittedName>
        <fullName evidence="2">Uncharacterized protein</fullName>
    </submittedName>
</protein>
<proteinExistence type="predicted"/>
<reference evidence="2 3" key="2">
    <citation type="journal article" date="2019" name="G3 (Bethesda)">
        <title>Hybrid Assembly of the Genome of the Entomopathogenic Nematode Steinernema carpocapsae Identifies the X-Chromosome.</title>
        <authorList>
            <person name="Serra L."/>
            <person name="Macchietto M."/>
            <person name="Macias-Munoz A."/>
            <person name="McGill C.J."/>
            <person name="Rodriguez I.M."/>
            <person name="Rodriguez B."/>
            <person name="Murad R."/>
            <person name="Mortazavi A."/>
        </authorList>
    </citation>
    <scope>NUCLEOTIDE SEQUENCE [LARGE SCALE GENOMIC DNA]</scope>
    <source>
        <strain evidence="2 3">ALL</strain>
    </source>
</reference>
<reference evidence="2 3" key="1">
    <citation type="journal article" date="2015" name="Genome Biol.">
        <title>Comparative genomics of Steinernema reveals deeply conserved gene regulatory networks.</title>
        <authorList>
            <person name="Dillman A.R."/>
            <person name="Macchietto M."/>
            <person name="Porter C.F."/>
            <person name="Rogers A."/>
            <person name="Williams B."/>
            <person name="Antoshechkin I."/>
            <person name="Lee M.M."/>
            <person name="Goodwin Z."/>
            <person name="Lu X."/>
            <person name="Lewis E.E."/>
            <person name="Goodrich-Blair H."/>
            <person name="Stock S.P."/>
            <person name="Adams B.J."/>
            <person name="Sternberg P.W."/>
            <person name="Mortazavi A."/>
        </authorList>
    </citation>
    <scope>NUCLEOTIDE SEQUENCE [LARGE SCALE GENOMIC DNA]</scope>
    <source>
        <strain evidence="2 3">ALL</strain>
    </source>
</reference>
<keyword evidence="1" id="KW-0472">Membrane</keyword>
<organism evidence="2 3">
    <name type="scientific">Steinernema carpocapsae</name>
    <name type="common">Entomopathogenic nematode</name>
    <dbReference type="NCBI Taxonomy" id="34508"/>
    <lineage>
        <taxon>Eukaryota</taxon>
        <taxon>Metazoa</taxon>
        <taxon>Ecdysozoa</taxon>
        <taxon>Nematoda</taxon>
        <taxon>Chromadorea</taxon>
        <taxon>Rhabditida</taxon>
        <taxon>Tylenchina</taxon>
        <taxon>Panagrolaimomorpha</taxon>
        <taxon>Strongyloidoidea</taxon>
        <taxon>Steinernematidae</taxon>
        <taxon>Steinernema</taxon>
    </lineage>
</organism>
<sequence length="108" mass="12691">MLIAHYIVYHSQCYKPNDPRPVFFVLTACKSTVLAHVRRRRERIKRRPPGTRKFSSVVTMSHVSLLQKFASFVKSAQKTTQKVKRRLSFKNVDKDFLIGMMVVYGYHM</sequence>
<name>A0A4V5ZXE2_STECR</name>
<keyword evidence="1" id="KW-1133">Transmembrane helix</keyword>
<feature type="transmembrane region" description="Helical" evidence="1">
    <location>
        <begin position="20"/>
        <end position="37"/>
    </location>
</feature>
<gene>
    <name evidence="2" type="ORF">L596_029155</name>
</gene>
<keyword evidence="3" id="KW-1185">Reference proteome</keyword>
<comment type="caution">
    <text evidence="2">The sequence shown here is derived from an EMBL/GenBank/DDBJ whole genome shotgun (WGS) entry which is preliminary data.</text>
</comment>
<dbReference type="AlphaFoldDB" id="A0A4V5ZXE2"/>
<evidence type="ECO:0000313" key="2">
    <source>
        <dbReference type="EMBL" id="TKR59495.1"/>
    </source>
</evidence>
<evidence type="ECO:0000313" key="3">
    <source>
        <dbReference type="Proteomes" id="UP000298663"/>
    </source>
</evidence>